<dbReference type="EMBL" id="BAAANN010000037">
    <property type="protein sequence ID" value="GAA1982790.1"/>
    <property type="molecule type" value="Genomic_DNA"/>
</dbReference>
<evidence type="ECO:0000256" key="3">
    <source>
        <dbReference type="ARBA" id="ARBA00005081"/>
    </source>
</evidence>
<evidence type="ECO:0000256" key="5">
    <source>
        <dbReference type="ARBA" id="ARBA00013180"/>
    </source>
</evidence>
<comment type="similarity">
    <text evidence="4">Belongs to the NanE family.</text>
</comment>
<evidence type="ECO:0000256" key="1">
    <source>
        <dbReference type="ARBA" id="ARBA00000056"/>
    </source>
</evidence>
<evidence type="ECO:0000313" key="9">
    <source>
        <dbReference type="EMBL" id="GAA1982790.1"/>
    </source>
</evidence>
<evidence type="ECO:0000256" key="4">
    <source>
        <dbReference type="ARBA" id="ARBA00007439"/>
    </source>
</evidence>
<dbReference type="SUPFAM" id="SSF51366">
    <property type="entry name" value="Ribulose-phoshate binding barrel"/>
    <property type="match status" value="1"/>
</dbReference>
<dbReference type="PANTHER" id="PTHR36204">
    <property type="entry name" value="N-ACETYLMANNOSAMINE-6-PHOSPHATE 2-EPIMERASE-RELATED"/>
    <property type="match status" value="1"/>
</dbReference>
<protein>
    <recommendedName>
        <fullName evidence="5">N-acylglucosamine-6-phosphate 2-epimerase</fullName>
        <ecNumber evidence="5">5.1.3.9</ecNumber>
    </recommendedName>
</protein>
<keyword evidence="10" id="KW-1185">Reference proteome</keyword>
<evidence type="ECO:0000313" key="10">
    <source>
        <dbReference type="Proteomes" id="UP001501116"/>
    </source>
</evidence>
<dbReference type="RefSeq" id="WP_344428897.1">
    <property type="nucleotide sequence ID" value="NZ_BAAANN010000037.1"/>
</dbReference>
<proteinExistence type="inferred from homology"/>
<organism evidence="9 10">
    <name type="scientific">Amycolatopsis minnesotensis</name>
    <dbReference type="NCBI Taxonomy" id="337894"/>
    <lineage>
        <taxon>Bacteria</taxon>
        <taxon>Bacillati</taxon>
        <taxon>Actinomycetota</taxon>
        <taxon>Actinomycetes</taxon>
        <taxon>Pseudonocardiales</taxon>
        <taxon>Pseudonocardiaceae</taxon>
        <taxon>Amycolatopsis</taxon>
    </lineage>
</organism>
<dbReference type="InterPro" id="IPR043129">
    <property type="entry name" value="ATPase_NBD"/>
</dbReference>
<dbReference type="Pfam" id="PF04131">
    <property type="entry name" value="NanE"/>
    <property type="match status" value="1"/>
</dbReference>
<dbReference type="Proteomes" id="UP001501116">
    <property type="component" value="Unassembled WGS sequence"/>
</dbReference>
<keyword evidence="7" id="KW-0119">Carbohydrate metabolism</keyword>
<evidence type="ECO:0000259" key="8">
    <source>
        <dbReference type="Pfam" id="PF01869"/>
    </source>
</evidence>
<comment type="caution">
    <text evidence="9">The sequence shown here is derived from an EMBL/GenBank/DDBJ whole genome shotgun (WGS) entry which is preliminary data.</text>
</comment>
<gene>
    <name evidence="9" type="ORF">GCM10009754_69710</name>
</gene>
<comment type="pathway">
    <text evidence="3">Amino-sugar metabolism; N-acetylneuraminate degradation; D-fructose 6-phosphate from N-acetylneuraminate: step 3/5.</text>
</comment>
<dbReference type="NCBIfam" id="NF002231">
    <property type="entry name" value="PRK01130.1"/>
    <property type="match status" value="1"/>
</dbReference>
<dbReference type="InterPro" id="IPR002731">
    <property type="entry name" value="ATPase_BadF"/>
</dbReference>
<feature type="domain" description="ATPase BadF/BadG/BcrA/BcrD type" evidence="8">
    <location>
        <begin position="32"/>
        <end position="256"/>
    </location>
</feature>
<reference evidence="10" key="1">
    <citation type="journal article" date="2019" name="Int. J. Syst. Evol. Microbiol.">
        <title>The Global Catalogue of Microorganisms (GCM) 10K type strain sequencing project: providing services to taxonomists for standard genome sequencing and annotation.</title>
        <authorList>
            <consortium name="The Broad Institute Genomics Platform"/>
            <consortium name="The Broad Institute Genome Sequencing Center for Infectious Disease"/>
            <person name="Wu L."/>
            <person name="Ma J."/>
        </authorList>
    </citation>
    <scope>NUCLEOTIDE SEQUENCE [LARGE SCALE GENOMIC DNA]</scope>
    <source>
        <strain evidence="10">JCM 14545</strain>
    </source>
</reference>
<dbReference type="Pfam" id="PF01869">
    <property type="entry name" value="BcrAD_BadFG"/>
    <property type="match status" value="1"/>
</dbReference>
<dbReference type="PANTHER" id="PTHR36204:SF1">
    <property type="entry name" value="N-ACETYLMANNOSAMINE-6-PHOSPHATE 2-EPIMERASE-RELATED"/>
    <property type="match status" value="1"/>
</dbReference>
<comment type="function">
    <text evidence="2">Converts N-acetylmannosamine-6-phosphate (ManNAc-6-P) to N-acetylglucosamine-6-phosphate (GlcNAc-6-P).</text>
</comment>
<dbReference type="Gene3D" id="3.30.420.40">
    <property type="match status" value="2"/>
</dbReference>
<name>A0ABP5DQ38_9PSEU</name>
<dbReference type="InterPro" id="IPR007260">
    <property type="entry name" value="NanE"/>
</dbReference>
<dbReference type="InterPro" id="IPR013785">
    <property type="entry name" value="Aldolase_TIM"/>
</dbReference>
<keyword evidence="6" id="KW-0413">Isomerase</keyword>
<dbReference type="SUPFAM" id="SSF53067">
    <property type="entry name" value="Actin-like ATPase domain"/>
    <property type="match status" value="1"/>
</dbReference>
<dbReference type="EC" id="5.1.3.9" evidence="5"/>
<evidence type="ECO:0000256" key="2">
    <source>
        <dbReference type="ARBA" id="ARBA00002147"/>
    </source>
</evidence>
<dbReference type="InterPro" id="IPR011060">
    <property type="entry name" value="RibuloseP-bd_barrel"/>
</dbReference>
<dbReference type="Gene3D" id="3.20.20.70">
    <property type="entry name" value="Aldolase class I"/>
    <property type="match status" value="1"/>
</dbReference>
<evidence type="ECO:0000256" key="6">
    <source>
        <dbReference type="ARBA" id="ARBA00023235"/>
    </source>
</evidence>
<evidence type="ECO:0000256" key="7">
    <source>
        <dbReference type="ARBA" id="ARBA00023277"/>
    </source>
</evidence>
<accession>A0ABP5DQ38</accession>
<comment type="catalytic activity">
    <reaction evidence="1">
        <text>an N-acyl-D-glucosamine 6-phosphate = an N-acyl-D-mannosamine 6-phosphate</text>
        <dbReference type="Rhea" id="RHEA:23932"/>
        <dbReference type="ChEBI" id="CHEBI:57599"/>
        <dbReference type="ChEBI" id="CHEBI:57666"/>
        <dbReference type="EC" id="5.1.3.9"/>
    </reaction>
</comment>
<sequence length="536" mass="52348">MTGWLAVDGGQTGLRLRTSDGRYGTGPGFSYADGDPVASITAAVRTAAVRAGVAGPVGVACLGLTGYPARPADRDRLGVAVARALNAAEVRLCEDMVTAHAGALPGGTGVTVAAGTGVVCLAIGADGTTRKIDGGGHLLGDLGGGFSTGQAGLRAVLAAADGRGPATALSGLAVARYGGGPDLGQRVAMADSPVSAVAAFAVDVFEAADGGDGVAGAIVVASAANLARTAAAGVRALGGDDVRIACAGRLFDAGDLLVAPLRERLAELAPSATLVPSAGDPLDGAVRLATAGLGRYAPLVHVHRGTAAPVTEESVVDGLPFPAGALLVSCQAQPGNPLHGPGSMARMAAAAAAGGACGIRANGVADVAAIRAEIALPVIGINKVAAPGGTFITPTFDAAAAVVRAGATMVAVDGTSRPRPDGSTLAGQIARIHDELGVLVMADVDSAAAGIAARRAGADVVASTLSGYTGGGTPDEPDIALVEQLSALDCPVIAEGRYRTEDDVRAAVAAGAYAVVVGTAITNPMDITTRLTKALR</sequence>